<comment type="caution">
    <text evidence="1">The sequence shown here is derived from an EMBL/GenBank/DDBJ whole genome shotgun (WGS) entry which is preliminary data.</text>
</comment>
<dbReference type="Proteomes" id="UP000006462">
    <property type="component" value="Unassembled WGS sequence"/>
</dbReference>
<protein>
    <submittedName>
        <fullName evidence="1">Uncharacterized protein</fullName>
    </submittedName>
</protein>
<keyword evidence="2" id="KW-1185">Reference proteome</keyword>
<name>A0ABM9ZWI1_9BACT</name>
<dbReference type="EMBL" id="ADFP01000047">
    <property type="protein sequence ID" value="EFB91279.1"/>
    <property type="molecule type" value="Genomic_DNA"/>
</dbReference>
<reference evidence="1 2" key="1">
    <citation type="submission" date="2009-12" db="EMBL/GenBank/DDBJ databases">
        <authorList>
            <person name="Shrivastava S."/>
            <person name="Madupu R."/>
            <person name="Durkin A.S."/>
            <person name="Torralba M."/>
            <person name="Methe B."/>
            <person name="Sutton G.G."/>
            <person name="Strausberg R.L."/>
            <person name="Nelson K.E."/>
        </authorList>
    </citation>
    <scope>NUCLEOTIDE SEQUENCE [LARGE SCALE GENOMIC DNA]</scope>
    <source>
        <strain evidence="1 2">W5455</strain>
    </source>
</reference>
<organism evidence="1 2">
    <name type="scientific">Pyramidobacter piscolens W5455</name>
    <dbReference type="NCBI Taxonomy" id="352165"/>
    <lineage>
        <taxon>Bacteria</taxon>
        <taxon>Thermotogati</taxon>
        <taxon>Synergistota</taxon>
        <taxon>Synergistia</taxon>
        <taxon>Synergistales</taxon>
        <taxon>Dethiosulfovibrionaceae</taxon>
        <taxon>Pyramidobacter</taxon>
    </lineage>
</organism>
<sequence>MKVERRSAAPLIVAAGLNRAMYASEWQLVMQWYADALDAVKAGRDITPVPENIKNMHR</sequence>
<evidence type="ECO:0000313" key="2">
    <source>
        <dbReference type="Proteomes" id="UP000006462"/>
    </source>
</evidence>
<proteinExistence type="predicted"/>
<accession>A0ABM9ZWI1</accession>
<gene>
    <name evidence="1" type="ORF">HMPREF7215_0370</name>
</gene>
<evidence type="ECO:0000313" key="1">
    <source>
        <dbReference type="EMBL" id="EFB91279.1"/>
    </source>
</evidence>